<organism evidence="1 2">
    <name type="scientific">Elasticomyces elasticus</name>
    <dbReference type="NCBI Taxonomy" id="574655"/>
    <lineage>
        <taxon>Eukaryota</taxon>
        <taxon>Fungi</taxon>
        <taxon>Dikarya</taxon>
        <taxon>Ascomycota</taxon>
        <taxon>Pezizomycotina</taxon>
        <taxon>Dothideomycetes</taxon>
        <taxon>Dothideomycetidae</taxon>
        <taxon>Mycosphaerellales</taxon>
        <taxon>Teratosphaeriaceae</taxon>
        <taxon>Elasticomyces</taxon>
    </lineage>
</organism>
<sequence>MATTDQDLLSAVSSMAVADSDLLKKLPAELRLDIYRLVLISDVKLGRHTHEFQSRGRGEKCPSGCKSCMPARNFMIGSLLSVSQYIHDEAADILYGENTFELSLPDVTNFSSSADFCKIKCVFLVHDGAEFRSSEVALEFGQTADLHAQCTHDKKLALHTVVLTGNNLRQALPFAQAPKYVPAQAKAKVTQVDFGLWSFHAGQPYTIQIEDLSLRKAWATIQQNQVTTEASSGVHMMYKQIAKMRNTELYTRRLKIALGSNTVVTTLHAIALDAVRGVGFTDARWLGPPHLMPPWPLHYTEPLRLHERIVADGNAAGSQRLIDVDAQCSEDVLAWANEVLLAARINICR</sequence>
<protein>
    <submittedName>
        <fullName evidence="1">Glycosylphosphatidylinositol (GPI) anchor assembly protein</fullName>
    </submittedName>
</protein>
<comment type="caution">
    <text evidence="1">The sequence shown here is derived from an EMBL/GenBank/DDBJ whole genome shotgun (WGS) entry which is preliminary data.</text>
</comment>
<dbReference type="PANTHER" id="PTHR42085:SF2">
    <property type="entry name" value="F-BOX DOMAIN-CONTAINING PROTEIN"/>
    <property type="match status" value="1"/>
</dbReference>
<proteinExistence type="predicted"/>
<name>A0AAN7VWY4_9PEZI</name>
<gene>
    <name evidence="1" type="primary">GPI11_1</name>
    <name evidence="1" type="ORF">LTR97_000094</name>
</gene>
<dbReference type="AlphaFoldDB" id="A0AAN7VWY4"/>
<dbReference type="EMBL" id="JAVRQU010000001">
    <property type="protein sequence ID" value="KAK5707557.1"/>
    <property type="molecule type" value="Genomic_DNA"/>
</dbReference>
<evidence type="ECO:0000313" key="1">
    <source>
        <dbReference type="EMBL" id="KAK5707557.1"/>
    </source>
</evidence>
<evidence type="ECO:0000313" key="2">
    <source>
        <dbReference type="Proteomes" id="UP001310594"/>
    </source>
</evidence>
<accession>A0AAN7VWY4</accession>
<dbReference type="PANTHER" id="PTHR42085">
    <property type="entry name" value="F-BOX DOMAIN-CONTAINING PROTEIN"/>
    <property type="match status" value="1"/>
</dbReference>
<reference evidence="1" key="1">
    <citation type="submission" date="2023-08" db="EMBL/GenBank/DDBJ databases">
        <title>Black Yeasts Isolated from many extreme environments.</title>
        <authorList>
            <person name="Coleine C."/>
            <person name="Stajich J.E."/>
            <person name="Selbmann L."/>
        </authorList>
    </citation>
    <scope>NUCLEOTIDE SEQUENCE</scope>
    <source>
        <strain evidence="1">CCFEE 5810</strain>
    </source>
</reference>
<dbReference type="Proteomes" id="UP001310594">
    <property type="component" value="Unassembled WGS sequence"/>
</dbReference>
<dbReference type="InterPro" id="IPR038883">
    <property type="entry name" value="AN11006-like"/>
</dbReference>